<dbReference type="InterPro" id="IPR036514">
    <property type="entry name" value="SGNH_hydro_sf"/>
</dbReference>
<proteinExistence type="predicted"/>
<dbReference type="PANTHER" id="PTHR45648:SF22">
    <property type="entry name" value="GDSL LIPASE_ACYLHYDROLASE FAMILY PROTEIN (AFU_ORTHOLOGUE AFUA_4G14700)"/>
    <property type="match status" value="1"/>
</dbReference>
<protein>
    <submittedName>
        <fullName evidence="3">SGNH/GDSL hydrolase family protein</fullName>
        <ecNumber evidence="3">3.1.-.-</ecNumber>
    </submittedName>
</protein>
<dbReference type="GO" id="GO:0016787">
    <property type="term" value="F:hydrolase activity"/>
    <property type="evidence" value="ECO:0007669"/>
    <property type="project" value="UniProtKB-KW"/>
</dbReference>
<dbReference type="EMBL" id="JAVFJF020000014">
    <property type="protein sequence ID" value="MEJ8674830.1"/>
    <property type="molecule type" value="Genomic_DNA"/>
</dbReference>
<dbReference type="CDD" id="cd01846">
    <property type="entry name" value="fatty_acyltransferase_like"/>
    <property type="match status" value="1"/>
</dbReference>
<gene>
    <name evidence="3" type="ORF">QCL97_008840</name>
</gene>
<reference evidence="3 4" key="1">
    <citation type="submission" date="2023-12" db="EMBL/GenBank/DDBJ databases">
        <title>Evaluation and characterization of a potential secondary metabolite violacein from indigenous Chromobacterium amazonense SAM215.</title>
        <authorList>
            <person name="Tarafdar M.R."/>
            <person name="Abedin S.M."/>
            <person name="Atiqua A."/>
            <person name="Saha A."/>
            <person name="Khan S.N."/>
        </authorList>
    </citation>
    <scope>NUCLEOTIDE SEQUENCE [LARGE SCALE GENOMIC DNA]</scope>
    <source>
        <strain evidence="3 4">SAM215</strain>
    </source>
</reference>
<comment type="caution">
    <text evidence="3">The sequence shown here is derived from an EMBL/GenBank/DDBJ whole genome shotgun (WGS) entry which is preliminary data.</text>
</comment>
<evidence type="ECO:0000313" key="4">
    <source>
        <dbReference type="Proteomes" id="UP001224516"/>
    </source>
</evidence>
<keyword evidence="4" id="KW-1185">Reference proteome</keyword>
<dbReference type="PANTHER" id="PTHR45648">
    <property type="entry name" value="GDSL LIPASE/ACYLHYDROLASE FAMILY PROTEIN (AFU_ORTHOLOGUE AFUA_4G14700)"/>
    <property type="match status" value="1"/>
</dbReference>
<evidence type="ECO:0000256" key="2">
    <source>
        <dbReference type="SAM" id="SignalP"/>
    </source>
</evidence>
<keyword evidence="1 3" id="KW-0378">Hydrolase</keyword>
<dbReference type="SUPFAM" id="SSF52266">
    <property type="entry name" value="SGNH hydrolase"/>
    <property type="match status" value="1"/>
</dbReference>
<dbReference type="Pfam" id="PF00657">
    <property type="entry name" value="Lipase_GDSL"/>
    <property type="match status" value="1"/>
</dbReference>
<dbReference type="EC" id="3.1.-.-" evidence="3"/>
<feature type="chain" id="PRO_5047377922" evidence="2">
    <location>
        <begin position="18"/>
        <end position="449"/>
    </location>
</feature>
<name>A0ABU8V2X2_9NEIS</name>
<dbReference type="Gene3D" id="3.40.50.1110">
    <property type="entry name" value="SGNH hydrolase"/>
    <property type="match status" value="1"/>
</dbReference>
<dbReference type="Proteomes" id="UP001224516">
    <property type="component" value="Unassembled WGS sequence"/>
</dbReference>
<keyword evidence="2" id="KW-0732">Signal</keyword>
<accession>A0ABU8V2X2</accession>
<dbReference type="InterPro" id="IPR001087">
    <property type="entry name" value="GDSL"/>
</dbReference>
<organism evidence="3 4">
    <name type="scientific">Chromobacterium amazonense</name>
    <dbReference type="NCBI Taxonomy" id="1382803"/>
    <lineage>
        <taxon>Bacteria</taxon>
        <taxon>Pseudomonadati</taxon>
        <taxon>Pseudomonadota</taxon>
        <taxon>Betaproteobacteria</taxon>
        <taxon>Neisseriales</taxon>
        <taxon>Chromobacteriaceae</taxon>
        <taxon>Chromobacterium</taxon>
    </lineage>
</organism>
<feature type="signal peptide" evidence="2">
    <location>
        <begin position="1"/>
        <end position="17"/>
    </location>
</feature>
<dbReference type="RefSeq" id="WP_307912866.1">
    <property type="nucleotide sequence ID" value="NZ_JAVFJF020000014.1"/>
</dbReference>
<evidence type="ECO:0000313" key="3">
    <source>
        <dbReference type="EMBL" id="MEJ8674830.1"/>
    </source>
</evidence>
<dbReference type="InterPro" id="IPR051058">
    <property type="entry name" value="GDSL_Est/Lipase"/>
</dbReference>
<evidence type="ECO:0000256" key="1">
    <source>
        <dbReference type="ARBA" id="ARBA00022801"/>
    </source>
</evidence>
<sequence>MKAWLLLSAALAAPALAGNADVTPDARYAHILSPSGPLSREQLLKQGLPKAKTATARLGAQSVPGPATYTYVRCYYRTSGANTQPTTDYVWALDPSSGDYYRLNGHWWGSGLFDWKNMFYSDVTQDALRSVCQSTLARKGIQQQPAMVFAADNAMSFNYTVWTNDQAGQGTAINKIVAFGDSLSDNQNVYNASQWTLPNRNSWYVGHFSNGPVWVEYLASRLKLPLYNWAIGGAGVSTQKLVIPGVVQQVQSWQEYMKQAPNYNPATTLFTMWIGGNDLVNYGSTPDKVIAGQQQALSNLIQSGGRNILLLKLPDVSRAPVYQLKGGAATVAAQVLDYNQKLAALAASLNQQYGANIQVFDSYALFNDLLTNPGKYQVSNTTQSCLNINTDSALNYMQGQSPRANCGNADAFVFWDTLHPTTHTHLLLGNAVADFLGSSGAMPLLKTLH</sequence>